<dbReference type="PANTHER" id="PTHR30607:SF2">
    <property type="entry name" value="POTASSIUM-TRANSPORTING ATPASE POTASSIUM-BINDING SUBUNIT"/>
    <property type="match status" value="1"/>
</dbReference>
<dbReference type="GO" id="GO:0008556">
    <property type="term" value="F:P-type potassium transmembrane transporter activity"/>
    <property type="evidence" value="ECO:0007669"/>
    <property type="project" value="InterPro"/>
</dbReference>
<organism evidence="10 11">
    <name type="scientific">Sutterella parvirubra YIT 11816</name>
    <dbReference type="NCBI Taxonomy" id="762967"/>
    <lineage>
        <taxon>Bacteria</taxon>
        <taxon>Pseudomonadati</taxon>
        <taxon>Pseudomonadota</taxon>
        <taxon>Betaproteobacteria</taxon>
        <taxon>Burkholderiales</taxon>
        <taxon>Sutterellaceae</taxon>
        <taxon>Sutterella</taxon>
    </lineage>
</organism>
<dbReference type="Pfam" id="PF03814">
    <property type="entry name" value="KdpA"/>
    <property type="match status" value="1"/>
</dbReference>
<reference evidence="10 11" key="1">
    <citation type="submission" date="2011-11" db="EMBL/GenBank/DDBJ databases">
        <authorList>
            <person name="Weinstock G."/>
            <person name="Sodergren E."/>
            <person name="Clifton S."/>
            <person name="Fulton L."/>
            <person name="Fulton B."/>
            <person name="Courtney L."/>
            <person name="Fronick C."/>
            <person name="Harrison M."/>
            <person name="Strong C."/>
            <person name="Farmer C."/>
            <person name="Delahaunty K."/>
            <person name="Markovic C."/>
            <person name="Hall O."/>
            <person name="Minx P."/>
            <person name="Tomlinson C."/>
            <person name="Mitreva M."/>
            <person name="Hou S."/>
            <person name="Chen J."/>
            <person name="Wollam A."/>
            <person name="Pepin K.H."/>
            <person name="Johnson M."/>
            <person name="Bhonagiri V."/>
            <person name="Zhang X."/>
            <person name="Suruliraj S."/>
            <person name="Warren W."/>
            <person name="Chinwalla A."/>
            <person name="Mardis E.R."/>
            <person name="Wilson R.K."/>
        </authorList>
    </citation>
    <scope>NUCLEOTIDE SEQUENCE [LARGE SCALE GENOMIC DNA]</scope>
    <source>
        <strain evidence="10 11">YIT 11816</strain>
    </source>
</reference>
<evidence type="ECO:0000256" key="7">
    <source>
        <dbReference type="ARBA" id="ARBA00023065"/>
    </source>
</evidence>
<gene>
    <name evidence="10" type="ORF">HMPREF9440_02383</name>
</gene>
<keyword evidence="1" id="KW-0813">Transport</keyword>
<sequence>PVAAVEALKMLGTNGGGVFAANSAHPLEYPGHLSNLLSILGMLLIPSALTRVYGRMVGKPAEGRTLWWVMAVVFSLAYAAVVWIQAQGGNLLTSVGAAPAAMPLEGTKLRFTLPETALFTTATTAASCGAVNMALDGLAPGASAAPLLLMLLGEVVFGGVGTGLTGMIVMVLLCVFLAGQMVGRSPEYLGRKLDPAVMKRVAFAILAVPVIVLIGSALTVLMSSGVGTTLTTTDTPAHVF</sequence>
<evidence type="ECO:0000313" key="10">
    <source>
        <dbReference type="EMBL" id="EHY30272.1"/>
    </source>
</evidence>
<protein>
    <recommendedName>
        <fullName evidence="12">Potassium-transporting ATPase subunit KdpA</fullName>
    </recommendedName>
</protein>
<evidence type="ECO:0008006" key="12">
    <source>
        <dbReference type="Google" id="ProtNLM"/>
    </source>
</evidence>
<feature type="non-terminal residue" evidence="10">
    <location>
        <position position="240"/>
    </location>
</feature>
<dbReference type="PANTHER" id="PTHR30607">
    <property type="entry name" value="POTASSIUM-TRANSPORTING ATPASE A CHAIN"/>
    <property type="match status" value="1"/>
</dbReference>
<evidence type="ECO:0000313" key="11">
    <source>
        <dbReference type="Proteomes" id="UP000004956"/>
    </source>
</evidence>
<evidence type="ECO:0000256" key="6">
    <source>
        <dbReference type="ARBA" id="ARBA00022989"/>
    </source>
</evidence>
<dbReference type="Proteomes" id="UP000004956">
    <property type="component" value="Unassembled WGS sequence"/>
</dbReference>
<evidence type="ECO:0000256" key="8">
    <source>
        <dbReference type="ARBA" id="ARBA00023136"/>
    </source>
</evidence>
<keyword evidence="2" id="KW-1003">Cell membrane</keyword>
<name>H3KHY6_9BURK</name>
<feature type="transmembrane region" description="Helical" evidence="9">
    <location>
        <begin position="36"/>
        <end position="54"/>
    </location>
</feature>
<feature type="transmembrane region" description="Helical" evidence="9">
    <location>
        <begin position="200"/>
        <end position="222"/>
    </location>
</feature>
<accession>H3KHY6</accession>
<dbReference type="GO" id="GO:0005886">
    <property type="term" value="C:plasma membrane"/>
    <property type="evidence" value="ECO:0007669"/>
    <property type="project" value="TreeGrafter"/>
</dbReference>
<feature type="transmembrane region" description="Helical" evidence="9">
    <location>
        <begin position="66"/>
        <end position="86"/>
    </location>
</feature>
<keyword evidence="7" id="KW-0406">Ion transport</keyword>
<keyword evidence="8 9" id="KW-0472">Membrane</keyword>
<dbReference type="HOGENOM" id="CLU_1158586_0_0_4"/>
<dbReference type="EMBL" id="AFBQ01000366">
    <property type="protein sequence ID" value="EHY30272.1"/>
    <property type="molecule type" value="Genomic_DNA"/>
</dbReference>
<keyword evidence="3" id="KW-0633">Potassium transport</keyword>
<dbReference type="RefSeq" id="WP_008543779.1">
    <property type="nucleotide sequence ID" value="NZ_JH605017.1"/>
</dbReference>
<keyword evidence="5" id="KW-0630">Potassium</keyword>
<keyword evidence="4 9" id="KW-0812">Transmembrane</keyword>
<evidence type="ECO:0000256" key="4">
    <source>
        <dbReference type="ARBA" id="ARBA00022692"/>
    </source>
</evidence>
<comment type="caution">
    <text evidence="10">The sequence shown here is derived from an EMBL/GenBank/DDBJ whole genome shotgun (WGS) entry which is preliminary data.</text>
</comment>
<evidence type="ECO:0000256" key="2">
    <source>
        <dbReference type="ARBA" id="ARBA00022475"/>
    </source>
</evidence>
<keyword evidence="6 9" id="KW-1133">Transmembrane helix</keyword>
<evidence type="ECO:0000256" key="5">
    <source>
        <dbReference type="ARBA" id="ARBA00022958"/>
    </source>
</evidence>
<evidence type="ECO:0000256" key="9">
    <source>
        <dbReference type="SAM" id="Phobius"/>
    </source>
</evidence>
<keyword evidence="11" id="KW-1185">Reference proteome</keyword>
<dbReference type="AlphaFoldDB" id="H3KHY6"/>
<evidence type="ECO:0000256" key="3">
    <source>
        <dbReference type="ARBA" id="ARBA00022538"/>
    </source>
</evidence>
<evidence type="ECO:0000256" key="1">
    <source>
        <dbReference type="ARBA" id="ARBA00022448"/>
    </source>
</evidence>
<dbReference type="InterPro" id="IPR004623">
    <property type="entry name" value="KdpA"/>
</dbReference>
<dbReference type="STRING" id="762967.HMPREF9440_02383"/>
<proteinExistence type="predicted"/>
<feature type="transmembrane region" description="Helical" evidence="9">
    <location>
        <begin position="155"/>
        <end position="179"/>
    </location>
</feature>
<feature type="non-terminal residue" evidence="10">
    <location>
        <position position="1"/>
    </location>
</feature>